<dbReference type="EMBL" id="JBFXLR010000012">
    <property type="protein sequence ID" value="KAL2854164.1"/>
    <property type="molecule type" value="Genomic_DNA"/>
</dbReference>
<keyword evidence="2" id="KW-1185">Reference proteome</keyword>
<name>A0ABR4KPG3_9EURO</name>
<evidence type="ECO:0008006" key="3">
    <source>
        <dbReference type="Google" id="ProtNLM"/>
    </source>
</evidence>
<proteinExistence type="predicted"/>
<sequence length="70" mass="7791">MRIGWSGMEPWRCTRPGLERTTVWRRKGNFPRRIPGFLVVSSALSAIGVGDPVLIGCPHCNCTLPDRVGR</sequence>
<dbReference type="Proteomes" id="UP001610444">
    <property type="component" value="Unassembled WGS sequence"/>
</dbReference>
<organism evidence="1 2">
    <name type="scientific">Aspergillus pseudodeflectus</name>
    <dbReference type="NCBI Taxonomy" id="176178"/>
    <lineage>
        <taxon>Eukaryota</taxon>
        <taxon>Fungi</taxon>
        <taxon>Dikarya</taxon>
        <taxon>Ascomycota</taxon>
        <taxon>Pezizomycotina</taxon>
        <taxon>Eurotiomycetes</taxon>
        <taxon>Eurotiomycetidae</taxon>
        <taxon>Eurotiales</taxon>
        <taxon>Aspergillaceae</taxon>
        <taxon>Aspergillus</taxon>
        <taxon>Aspergillus subgen. Nidulantes</taxon>
    </lineage>
</organism>
<evidence type="ECO:0000313" key="1">
    <source>
        <dbReference type="EMBL" id="KAL2854164.1"/>
    </source>
</evidence>
<dbReference type="RefSeq" id="XP_070901329.1">
    <property type="nucleotide sequence ID" value="XM_071039564.1"/>
</dbReference>
<reference evidence="1 2" key="1">
    <citation type="submission" date="2024-07" db="EMBL/GenBank/DDBJ databases">
        <title>Section-level genome sequencing and comparative genomics of Aspergillus sections Usti and Cavernicolus.</title>
        <authorList>
            <consortium name="Lawrence Berkeley National Laboratory"/>
            <person name="Nybo J.L."/>
            <person name="Vesth T.C."/>
            <person name="Theobald S."/>
            <person name="Frisvad J.C."/>
            <person name="Larsen T.O."/>
            <person name="Kjaerboelling I."/>
            <person name="Rothschild-Mancinelli K."/>
            <person name="Lyhne E.K."/>
            <person name="Kogle M.E."/>
            <person name="Barry K."/>
            <person name="Clum A."/>
            <person name="Na H."/>
            <person name="Ledsgaard L."/>
            <person name="Lin J."/>
            <person name="Lipzen A."/>
            <person name="Kuo A."/>
            <person name="Riley R."/>
            <person name="Mondo S."/>
            <person name="LaButti K."/>
            <person name="Haridas S."/>
            <person name="Pangalinan J."/>
            <person name="Salamov A.A."/>
            <person name="Simmons B.A."/>
            <person name="Magnuson J.K."/>
            <person name="Chen J."/>
            <person name="Drula E."/>
            <person name="Henrissat B."/>
            <person name="Wiebenga A."/>
            <person name="Lubbers R.J."/>
            <person name="Gomes A.C."/>
            <person name="Macurrencykelacurrency M.R."/>
            <person name="Stajich J."/>
            <person name="Grigoriev I.V."/>
            <person name="Mortensen U.H."/>
            <person name="De vries R.P."/>
            <person name="Baker S.E."/>
            <person name="Andersen M.R."/>
        </authorList>
    </citation>
    <scope>NUCLEOTIDE SEQUENCE [LARGE SCALE GENOMIC DNA]</scope>
    <source>
        <strain evidence="1 2">CBS 756.74</strain>
    </source>
</reference>
<dbReference type="GeneID" id="98154728"/>
<gene>
    <name evidence="1" type="ORF">BJX68DRAFT_232956</name>
</gene>
<protein>
    <recommendedName>
        <fullName evidence="3">LITAF domain-containing protein</fullName>
    </recommendedName>
</protein>
<comment type="caution">
    <text evidence="1">The sequence shown here is derived from an EMBL/GenBank/DDBJ whole genome shotgun (WGS) entry which is preliminary data.</text>
</comment>
<accession>A0ABR4KPG3</accession>
<evidence type="ECO:0000313" key="2">
    <source>
        <dbReference type="Proteomes" id="UP001610444"/>
    </source>
</evidence>